<name>A0A4C1Y8X3_EUMVA</name>
<proteinExistence type="predicted"/>
<dbReference type="AlphaFoldDB" id="A0A4C1Y8X3"/>
<evidence type="ECO:0000313" key="1">
    <source>
        <dbReference type="EMBL" id="GBP71773.1"/>
    </source>
</evidence>
<reference evidence="1 2" key="1">
    <citation type="journal article" date="2019" name="Commun. Biol.">
        <title>The bagworm genome reveals a unique fibroin gene that provides high tensile strength.</title>
        <authorList>
            <person name="Kono N."/>
            <person name="Nakamura H."/>
            <person name="Ohtoshi R."/>
            <person name="Tomita M."/>
            <person name="Numata K."/>
            <person name="Arakawa K."/>
        </authorList>
    </citation>
    <scope>NUCLEOTIDE SEQUENCE [LARGE SCALE GENOMIC DNA]</scope>
</reference>
<comment type="caution">
    <text evidence="1">The sequence shown here is derived from an EMBL/GenBank/DDBJ whole genome shotgun (WGS) entry which is preliminary data.</text>
</comment>
<accession>A0A4C1Y8X3</accession>
<protein>
    <submittedName>
        <fullName evidence="1">Uncharacterized protein</fullName>
    </submittedName>
</protein>
<evidence type="ECO:0000313" key="2">
    <source>
        <dbReference type="Proteomes" id="UP000299102"/>
    </source>
</evidence>
<sequence length="165" mass="18182">MLRTLVLRAIIEALGKKILERRLGICVAGSDDLPLGGLTTWSRSHYAVSHRWSRIFCGGKLGRGLCLAGKGQGSAAKMVSKSSLVLIVESQSKLRANSDAGLVCDRYASIRVSYAMLDVDHNRRSIYADPLRRSPGYLSFMRATFVNLAVGRLLNRNKIIQHLPD</sequence>
<gene>
    <name evidence="1" type="ORF">EVAR_58870_1</name>
</gene>
<organism evidence="1 2">
    <name type="scientific">Eumeta variegata</name>
    <name type="common">Bagworm moth</name>
    <name type="synonym">Eumeta japonica</name>
    <dbReference type="NCBI Taxonomy" id="151549"/>
    <lineage>
        <taxon>Eukaryota</taxon>
        <taxon>Metazoa</taxon>
        <taxon>Ecdysozoa</taxon>
        <taxon>Arthropoda</taxon>
        <taxon>Hexapoda</taxon>
        <taxon>Insecta</taxon>
        <taxon>Pterygota</taxon>
        <taxon>Neoptera</taxon>
        <taxon>Endopterygota</taxon>
        <taxon>Lepidoptera</taxon>
        <taxon>Glossata</taxon>
        <taxon>Ditrysia</taxon>
        <taxon>Tineoidea</taxon>
        <taxon>Psychidae</taxon>
        <taxon>Oiketicinae</taxon>
        <taxon>Eumeta</taxon>
    </lineage>
</organism>
<dbReference type="Proteomes" id="UP000299102">
    <property type="component" value="Unassembled WGS sequence"/>
</dbReference>
<dbReference type="EMBL" id="BGZK01001120">
    <property type="protein sequence ID" value="GBP71773.1"/>
    <property type="molecule type" value="Genomic_DNA"/>
</dbReference>
<keyword evidence="2" id="KW-1185">Reference proteome</keyword>